<proteinExistence type="predicted"/>
<organism evidence="2 3">
    <name type="scientific">Pleurodeles waltl</name>
    <name type="common">Iberian ribbed newt</name>
    <dbReference type="NCBI Taxonomy" id="8319"/>
    <lineage>
        <taxon>Eukaryota</taxon>
        <taxon>Metazoa</taxon>
        <taxon>Chordata</taxon>
        <taxon>Craniata</taxon>
        <taxon>Vertebrata</taxon>
        <taxon>Euteleostomi</taxon>
        <taxon>Amphibia</taxon>
        <taxon>Batrachia</taxon>
        <taxon>Caudata</taxon>
        <taxon>Salamandroidea</taxon>
        <taxon>Salamandridae</taxon>
        <taxon>Pleurodelinae</taxon>
        <taxon>Pleurodeles</taxon>
    </lineage>
</organism>
<comment type="caution">
    <text evidence="2">The sequence shown here is derived from an EMBL/GenBank/DDBJ whole genome shotgun (WGS) entry which is preliminary data.</text>
</comment>
<dbReference type="AlphaFoldDB" id="A0AAV7UQ26"/>
<name>A0AAV7UQ26_PLEWA</name>
<evidence type="ECO:0000313" key="3">
    <source>
        <dbReference type="Proteomes" id="UP001066276"/>
    </source>
</evidence>
<dbReference type="Proteomes" id="UP001066276">
    <property type="component" value="Chromosome 2_2"/>
</dbReference>
<gene>
    <name evidence="2" type="ORF">NDU88_000471</name>
</gene>
<keyword evidence="3" id="KW-1185">Reference proteome</keyword>
<feature type="region of interest" description="Disordered" evidence="1">
    <location>
        <begin position="97"/>
        <end position="126"/>
    </location>
</feature>
<dbReference type="EMBL" id="JANPWB010000004">
    <property type="protein sequence ID" value="KAJ1191155.1"/>
    <property type="molecule type" value="Genomic_DNA"/>
</dbReference>
<evidence type="ECO:0000256" key="1">
    <source>
        <dbReference type="SAM" id="MobiDB-lite"/>
    </source>
</evidence>
<evidence type="ECO:0000313" key="2">
    <source>
        <dbReference type="EMBL" id="KAJ1191155.1"/>
    </source>
</evidence>
<accession>A0AAV7UQ26</accession>
<protein>
    <submittedName>
        <fullName evidence="2">Uncharacterized protein</fullName>
    </submittedName>
</protein>
<sequence>MCLSTWADSLGLCDAWRSWHQQMRAFTHQFAAHHTEVRIDPLPAVDLLALTSVQILTISISDPVLLSWGAPVSGFGGDSLGGQQTLLEGRHQGVGQAAESPAISVDNRAGGRDGGPGALSPQSDGEKPGRQLALLCAELQKVSNAEARQCWQASIQRVYQLGDKTRNLLYWLATRDVSARVVPLIQDQIGSIQEELQAIAHTFSSYYKDPYAQVPQPMDELENPILGDIPLPTIPTSLAKGLDLPLTEEEVEDTISGLQSGRTPCLDW</sequence>
<reference evidence="2" key="1">
    <citation type="journal article" date="2022" name="bioRxiv">
        <title>Sequencing and chromosome-scale assembly of the giantPleurodeles waltlgenome.</title>
        <authorList>
            <person name="Brown T."/>
            <person name="Elewa A."/>
            <person name="Iarovenko S."/>
            <person name="Subramanian E."/>
            <person name="Araus A.J."/>
            <person name="Petzold A."/>
            <person name="Susuki M."/>
            <person name="Suzuki K.-i.T."/>
            <person name="Hayashi T."/>
            <person name="Toyoda A."/>
            <person name="Oliveira C."/>
            <person name="Osipova E."/>
            <person name="Leigh N.D."/>
            <person name="Simon A."/>
            <person name="Yun M.H."/>
        </authorList>
    </citation>
    <scope>NUCLEOTIDE SEQUENCE</scope>
    <source>
        <strain evidence="2">20211129_DDA</strain>
        <tissue evidence="2">Liver</tissue>
    </source>
</reference>